<dbReference type="GO" id="GO:0008270">
    <property type="term" value="F:zinc ion binding"/>
    <property type="evidence" value="ECO:0007669"/>
    <property type="project" value="UniProtKB-KW"/>
</dbReference>
<feature type="compositionally biased region" description="Basic and acidic residues" evidence="11">
    <location>
        <begin position="541"/>
        <end position="551"/>
    </location>
</feature>
<evidence type="ECO:0000256" key="9">
    <source>
        <dbReference type="PROSITE-ProRule" id="PRU00322"/>
    </source>
</evidence>
<feature type="region of interest" description="Disordered" evidence="11">
    <location>
        <begin position="529"/>
        <end position="560"/>
    </location>
</feature>
<dbReference type="PROSITE" id="PS50174">
    <property type="entry name" value="G_PATCH"/>
    <property type="match status" value="1"/>
</dbReference>
<dbReference type="Gene3D" id="4.10.1060.10">
    <property type="entry name" value="Zinc finger, RanBP2-type"/>
    <property type="match status" value="1"/>
</dbReference>
<dbReference type="SMART" id="SM00443">
    <property type="entry name" value="G_patch"/>
    <property type="match status" value="1"/>
</dbReference>
<dbReference type="PANTHER" id="PTHR13948">
    <property type="entry name" value="RNA-BINDING PROTEIN"/>
    <property type="match status" value="1"/>
</dbReference>
<evidence type="ECO:0000313" key="16">
    <source>
        <dbReference type="Proteomes" id="UP000504630"/>
    </source>
</evidence>
<dbReference type="SMART" id="SM00360">
    <property type="entry name" value="RRM"/>
    <property type="match status" value="2"/>
</dbReference>
<dbReference type="Pfam" id="PF17780">
    <property type="entry name" value="OCRE"/>
    <property type="match status" value="1"/>
</dbReference>
<dbReference type="Pfam" id="PF00076">
    <property type="entry name" value="RRM_1"/>
    <property type="match status" value="1"/>
</dbReference>
<evidence type="ECO:0000259" key="14">
    <source>
        <dbReference type="PROSITE" id="PS50174"/>
    </source>
</evidence>
<evidence type="ECO:0000256" key="1">
    <source>
        <dbReference type="ARBA" id="ARBA00004123"/>
    </source>
</evidence>
<evidence type="ECO:0000256" key="8">
    <source>
        <dbReference type="PROSITE-ProRule" id="PRU00176"/>
    </source>
</evidence>
<dbReference type="PANTHER" id="PTHR13948:SF21">
    <property type="entry name" value="RNA-BINDING PROTEIN 5"/>
    <property type="match status" value="1"/>
</dbReference>
<protein>
    <submittedName>
        <fullName evidence="17">RNA-binding protein 5</fullName>
    </submittedName>
</protein>
<evidence type="ECO:0000256" key="5">
    <source>
        <dbReference type="ARBA" id="ARBA00022833"/>
    </source>
</evidence>
<evidence type="ECO:0000256" key="10">
    <source>
        <dbReference type="SAM" id="Coils"/>
    </source>
</evidence>
<keyword evidence="7" id="KW-0539">Nucleus</keyword>
<keyword evidence="16" id="KW-1185">Reference proteome</keyword>
<reference evidence="17" key="1">
    <citation type="submission" date="2025-08" db="UniProtKB">
        <authorList>
            <consortium name="RefSeq"/>
        </authorList>
    </citation>
    <scope>IDENTIFICATION</scope>
</reference>
<dbReference type="CDD" id="cd12755">
    <property type="entry name" value="RRM2_RBM5"/>
    <property type="match status" value="1"/>
</dbReference>
<dbReference type="SMART" id="SM00547">
    <property type="entry name" value="ZnF_RBZ"/>
    <property type="match status" value="1"/>
</dbReference>
<dbReference type="InterPro" id="IPR000467">
    <property type="entry name" value="G_patch_dom"/>
</dbReference>
<accession>A0A6J2PRL1</accession>
<evidence type="ECO:0000256" key="7">
    <source>
        <dbReference type="ARBA" id="ARBA00023242"/>
    </source>
</evidence>
<dbReference type="CTD" id="10181"/>
<dbReference type="PROSITE" id="PS01358">
    <property type="entry name" value="ZF_RANBP2_1"/>
    <property type="match status" value="1"/>
</dbReference>
<dbReference type="Gene3D" id="3.30.70.330">
    <property type="match status" value="2"/>
</dbReference>
<evidence type="ECO:0000259" key="15">
    <source>
        <dbReference type="PROSITE" id="PS50199"/>
    </source>
</evidence>
<dbReference type="InterPro" id="IPR012677">
    <property type="entry name" value="Nucleotide-bd_a/b_plait_sf"/>
</dbReference>
<feature type="domain" description="C2H2-type" evidence="13">
    <location>
        <begin position="672"/>
        <end position="702"/>
    </location>
</feature>
<feature type="region of interest" description="Disordered" evidence="11">
    <location>
        <begin position="641"/>
        <end position="665"/>
    </location>
</feature>
<dbReference type="GO" id="GO:0000398">
    <property type="term" value="P:mRNA splicing, via spliceosome"/>
    <property type="evidence" value="ECO:0007669"/>
    <property type="project" value="TreeGrafter"/>
</dbReference>
<evidence type="ECO:0000259" key="12">
    <source>
        <dbReference type="PROSITE" id="PS50102"/>
    </source>
</evidence>
<keyword evidence="3" id="KW-0677">Repeat</keyword>
<dbReference type="InterPro" id="IPR034993">
    <property type="entry name" value="RBM5_RRM2"/>
</dbReference>
<feature type="domain" description="RRM" evidence="12">
    <location>
        <begin position="235"/>
        <end position="319"/>
    </location>
</feature>
<dbReference type="Pfam" id="PF01585">
    <property type="entry name" value="G-patch"/>
    <property type="match status" value="1"/>
</dbReference>
<dbReference type="RefSeq" id="XP_029287961.1">
    <property type="nucleotide sequence ID" value="XM_029432101.1"/>
</dbReference>
<evidence type="ECO:0000313" key="17">
    <source>
        <dbReference type="RefSeq" id="XP_029287961.1"/>
    </source>
</evidence>
<evidence type="ECO:0000259" key="13">
    <source>
        <dbReference type="PROSITE" id="PS50157"/>
    </source>
</evidence>
<feature type="region of interest" description="Disordered" evidence="11">
    <location>
        <begin position="1"/>
        <end position="98"/>
    </location>
</feature>
<dbReference type="FunFam" id="4.10.1060.10:FF:000005">
    <property type="entry name" value="RNA-binding protein 10 isoform X2"/>
    <property type="match status" value="1"/>
</dbReference>
<dbReference type="KEGG" id="cgob:115008482"/>
<dbReference type="PROSITE" id="PS50199">
    <property type="entry name" value="ZF_RANBP2_2"/>
    <property type="match status" value="1"/>
</dbReference>
<dbReference type="InterPro" id="IPR001876">
    <property type="entry name" value="Znf_RanBP2"/>
</dbReference>
<sequence>MGADKRISRTERSGRYGSDQNRDESEWRDRRERDQERDHNMRRWGEERRSDRFEGDRRGSRDSPEQRERKRRNSDRSEDGYHSEGDYPEDYKREPGEEKKSKTIMLWGLAPHITEDDICFAIDQLEGPQPVDVRLMKKKTGISRGFAFVDFYHLQDATRWMETNQKRLTIQGKSVDMHYSHPRNKYEDWLCNTCGLYNFRRRLKCFRCGAAKAESETGNNTGASESQPSGDFYGDTIILRNVAPLATVEAILTSLAPYANLSSNNIRLIKDKQTGQNRGFAFVQLSSPLEASQLLTILQGLQPPLKLDGKTIGVDFAKSARKDLLLPDGNRVSAFSVASTAIAAAQWSSSQPQQSADGMSEYSYLQEGYTPRAQDFQAYYQQGAIASTSQGNGILGAAPGVKIVPTAAGVVIAQGAQVYQPHIISQPAVQAFAQHLEANAHKGRLSGVDAAYGPVGLVAAATVTLAGQTADASTAPDTSTYQYDESSGYYYDPQTGLYYDPNTHYYYNSQTQQYLYWDSEKQTYVPADANAGLNDNASGSKESKEGKEKKEKPKSKTAQQIAKDMERWAKSLNKHKDNFRGGFQPISQEERKEAAAADAGFILFEKKQAGSLDRLMPEVFRGPEEEPPPSSVNTSKCGLVAAYSGDSDPEEGLPDPDGGEGGQDKMTDWTKLACLLCRRQFPNKESLVRHQQLSDLHKKNMEIFQRSKMTEAELEELERKETELKYRDRAAERREKYGIPEPPAPKKKKFSQPAPVINYEQPTKDGLNSDNIGNKMLQAMGWKEGKGLGRNQQGITTPIEAQLRTKGAGLGTKGSNYSLSASDTYKDAVRKAMFARFTELE</sequence>
<evidence type="ECO:0000256" key="4">
    <source>
        <dbReference type="ARBA" id="ARBA00022771"/>
    </source>
</evidence>
<dbReference type="PROSITE" id="PS50102">
    <property type="entry name" value="RRM"/>
    <property type="match status" value="2"/>
</dbReference>
<gene>
    <name evidence="17" type="primary">rbm5</name>
</gene>
<dbReference type="InterPro" id="IPR000504">
    <property type="entry name" value="RRM_dom"/>
</dbReference>
<evidence type="ECO:0000256" key="11">
    <source>
        <dbReference type="SAM" id="MobiDB-lite"/>
    </source>
</evidence>
<comment type="subcellular location">
    <subcellularLocation>
        <location evidence="1">Nucleus</location>
    </subcellularLocation>
</comment>
<dbReference type="SUPFAM" id="SSF54928">
    <property type="entry name" value="RNA-binding domain, RBD"/>
    <property type="match status" value="1"/>
</dbReference>
<dbReference type="InterPro" id="IPR013087">
    <property type="entry name" value="Znf_C2H2_type"/>
</dbReference>
<organism evidence="16 17">
    <name type="scientific">Cottoperca gobio</name>
    <name type="common">Frogmouth</name>
    <name type="synonym">Aphritis gobio</name>
    <dbReference type="NCBI Taxonomy" id="56716"/>
    <lineage>
        <taxon>Eukaryota</taxon>
        <taxon>Metazoa</taxon>
        <taxon>Chordata</taxon>
        <taxon>Craniata</taxon>
        <taxon>Vertebrata</taxon>
        <taxon>Euteleostomi</taxon>
        <taxon>Actinopterygii</taxon>
        <taxon>Neopterygii</taxon>
        <taxon>Teleostei</taxon>
        <taxon>Neoteleostei</taxon>
        <taxon>Acanthomorphata</taxon>
        <taxon>Eupercaria</taxon>
        <taxon>Perciformes</taxon>
        <taxon>Notothenioidei</taxon>
        <taxon>Bovichtidae</taxon>
        <taxon>Cottoperca</taxon>
    </lineage>
</organism>
<keyword evidence="5" id="KW-0862">Zinc</keyword>
<dbReference type="GO" id="GO:0003723">
    <property type="term" value="F:RNA binding"/>
    <property type="evidence" value="ECO:0007669"/>
    <property type="project" value="UniProtKB-UniRule"/>
</dbReference>
<keyword evidence="4 9" id="KW-0863">Zinc-finger</keyword>
<evidence type="ECO:0000256" key="2">
    <source>
        <dbReference type="ARBA" id="ARBA00022723"/>
    </source>
</evidence>
<keyword evidence="6 8" id="KW-0694">RNA-binding</keyword>
<keyword evidence="10" id="KW-0175">Coiled coil</keyword>
<dbReference type="InterPro" id="IPR041591">
    <property type="entry name" value="OCRE"/>
</dbReference>
<evidence type="ECO:0000256" key="3">
    <source>
        <dbReference type="ARBA" id="ARBA00022737"/>
    </source>
</evidence>
<feature type="domain" description="RanBP2-type" evidence="15">
    <location>
        <begin position="185"/>
        <end position="214"/>
    </location>
</feature>
<dbReference type="InParanoid" id="A0A6J2PRL1"/>
<dbReference type="Proteomes" id="UP000504630">
    <property type="component" value="Chromosome 5"/>
</dbReference>
<dbReference type="OrthoDB" id="29221at2759"/>
<dbReference type="InterPro" id="IPR035979">
    <property type="entry name" value="RBD_domain_sf"/>
</dbReference>
<dbReference type="GO" id="GO:0005634">
    <property type="term" value="C:nucleus"/>
    <property type="evidence" value="ECO:0007669"/>
    <property type="project" value="UniProtKB-SubCell"/>
</dbReference>
<evidence type="ECO:0000256" key="6">
    <source>
        <dbReference type="ARBA" id="ARBA00022884"/>
    </source>
</evidence>
<keyword evidence="2" id="KW-0479">Metal-binding</keyword>
<dbReference type="AlphaFoldDB" id="A0A6J2PRL1"/>
<dbReference type="FunFam" id="3.30.70.330:FF:000110">
    <property type="entry name" value="RNA-binding protein 10 isoform X1"/>
    <property type="match status" value="1"/>
</dbReference>
<proteinExistence type="predicted"/>
<feature type="domain" description="RRM" evidence="12">
    <location>
        <begin position="102"/>
        <end position="182"/>
    </location>
</feature>
<dbReference type="Pfam" id="PF00641">
    <property type="entry name" value="Zn_ribbon_RanBP"/>
    <property type="match status" value="1"/>
</dbReference>
<dbReference type="PROSITE" id="PS50157">
    <property type="entry name" value="ZINC_FINGER_C2H2_2"/>
    <property type="match status" value="1"/>
</dbReference>
<dbReference type="GeneID" id="115008482"/>
<feature type="compositionally biased region" description="Acidic residues" evidence="11">
    <location>
        <begin position="647"/>
        <end position="658"/>
    </location>
</feature>
<feature type="coiled-coil region" evidence="10">
    <location>
        <begin position="700"/>
        <end position="734"/>
    </location>
</feature>
<name>A0A6J2PRL1_COTGO</name>
<feature type="domain" description="G-patch" evidence="14">
    <location>
        <begin position="769"/>
        <end position="815"/>
    </location>
</feature>